<sequence length="160" mass="16825">MCKGRGRLRSAASSGIVVRDGYTALDIASEHGYEKVVEALLAMGANNDATEEEYGWTSLHIACVSGHEEVVKALLADGANTEARDETGETALYIASQSGYTAVVKALLAAGADKEAKNAVNPGEESDEREHVWPGAAPSHSRAPEGQQRSAPVECVVVML</sequence>
<reference evidence="5 6" key="1">
    <citation type="journal article" date="2017" name="Mol. Biol. Evol.">
        <title>The 4-celled Tetrabaena socialis nuclear genome reveals the essential components for genetic control of cell number at the origin of multicellularity in the volvocine lineage.</title>
        <authorList>
            <person name="Featherston J."/>
            <person name="Arakaki Y."/>
            <person name="Hanschen E.R."/>
            <person name="Ferris P.J."/>
            <person name="Michod R.E."/>
            <person name="Olson B.J.S.C."/>
            <person name="Nozaki H."/>
            <person name="Durand P.M."/>
        </authorList>
    </citation>
    <scope>NUCLEOTIDE SEQUENCE [LARGE SCALE GENOMIC DNA]</scope>
    <source>
        <strain evidence="5 6">NIES-571</strain>
    </source>
</reference>
<evidence type="ECO:0000256" key="2">
    <source>
        <dbReference type="ARBA" id="ARBA00023043"/>
    </source>
</evidence>
<dbReference type="OrthoDB" id="551533at2759"/>
<keyword evidence="1" id="KW-0677">Repeat</keyword>
<dbReference type="PANTHER" id="PTHR24188">
    <property type="entry name" value="ANKYRIN REPEAT PROTEIN"/>
    <property type="match status" value="1"/>
</dbReference>
<proteinExistence type="predicted"/>
<dbReference type="InterPro" id="IPR002110">
    <property type="entry name" value="Ankyrin_rpt"/>
</dbReference>
<dbReference type="PRINTS" id="PR01415">
    <property type="entry name" value="ANKYRIN"/>
</dbReference>
<accession>A0A2J8ABV2</accession>
<evidence type="ECO:0000256" key="4">
    <source>
        <dbReference type="SAM" id="MobiDB-lite"/>
    </source>
</evidence>
<feature type="repeat" description="ANK" evidence="3">
    <location>
        <begin position="54"/>
        <end position="86"/>
    </location>
</feature>
<dbReference type="PANTHER" id="PTHR24188:SF29">
    <property type="entry name" value="GH09064P"/>
    <property type="match status" value="1"/>
</dbReference>
<dbReference type="Proteomes" id="UP000236333">
    <property type="component" value="Unassembled WGS sequence"/>
</dbReference>
<feature type="repeat" description="ANK" evidence="3">
    <location>
        <begin position="87"/>
        <end position="119"/>
    </location>
</feature>
<dbReference type="EMBL" id="PGGS01000070">
    <property type="protein sequence ID" value="PNH10004.1"/>
    <property type="molecule type" value="Genomic_DNA"/>
</dbReference>
<keyword evidence="2 3" id="KW-0040">ANK repeat</keyword>
<evidence type="ECO:0000256" key="1">
    <source>
        <dbReference type="ARBA" id="ARBA00022737"/>
    </source>
</evidence>
<dbReference type="Gene3D" id="1.25.40.20">
    <property type="entry name" value="Ankyrin repeat-containing domain"/>
    <property type="match status" value="2"/>
</dbReference>
<evidence type="ECO:0000313" key="5">
    <source>
        <dbReference type="EMBL" id="PNH10004.1"/>
    </source>
</evidence>
<dbReference type="InterPro" id="IPR036770">
    <property type="entry name" value="Ankyrin_rpt-contain_sf"/>
</dbReference>
<evidence type="ECO:0000313" key="6">
    <source>
        <dbReference type="Proteomes" id="UP000236333"/>
    </source>
</evidence>
<dbReference type="PROSITE" id="PS50297">
    <property type="entry name" value="ANK_REP_REGION"/>
    <property type="match status" value="3"/>
</dbReference>
<feature type="region of interest" description="Disordered" evidence="4">
    <location>
        <begin position="114"/>
        <end position="148"/>
    </location>
</feature>
<dbReference type="SMART" id="SM00248">
    <property type="entry name" value="ANK"/>
    <property type="match status" value="3"/>
</dbReference>
<name>A0A2J8ABV2_9CHLO</name>
<organism evidence="5 6">
    <name type="scientific">Tetrabaena socialis</name>
    <dbReference type="NCBI Taxonomy" id="47790"/>
    <lineage>
        <taxon>Eukaryota</taxon>
        <taxon>Viridiplantae</taxon>
        <taxon>Chlorophyta</taxon>
        <taxon>core chlorophytes</taxon>
        <taxon>Chlorophyceae</taxon>
        <taxon>CS clade</taxon>
        <taxon>Chlamydomonadales</taxon>
        <taxon>Tetrabaenaceae</taxon>
        <taxon>Tetrabaena</taxon>
    </lineage>
</organism>
<protein>
    <submittedName>
        <fullName evidence="5">Ankyrin-3</fullName>
    </submittedName>
</protein>
<gene>
    <name evidence="5" type="ORF">TSOC_003301</name>
</gene>
<dbReference type="PROSITE" id="PS50088">
    <property type="entry name" value="ANK_REPEAT"/>
    <property type="match status" value="3"/>
</dbReference>
<dbReference type="SUPFAM" id="SSF48403">
    <property type="entry name" value="Ankyrin repeat"/>
    <property type="match status" value="1"/>
</dbReference>
<evidence type="ECO:0000256" key="3">
    <source>
        <dbReference type="PROSITE-ProRule" id="PRU00023"/>
    </source>
</evidence>
<dbReference type="AlphaFoldDB" id="A0A2J8ABV2"/>
<keyword evidence="6" id="KW-1185">Reference proteome</keyword>
<feature type="repeat" description="ANK" evidence="3">
    <location>
        <begin position="20"/>
        <end position="52"/>
    </location>
</feature>
<dbReference type="Pfam" id="PF12796">
    <property type="entry name" value="Ank_2"/>
    <property type="match status" value="1"/>
</dbReference>
<comment type="caution">
    <text evidence="5">The sequence shown here is derived from an EMBL/GenBank/DDBJ whole genome shotgun (WGS) entry which is preliminary data.</text>
</comment>